<gene>
    <name evidence="7" type="ORF">EV356DRAFT_217681</name>
</gene>
<dbReference type="GO" id="GO:0000981">
    <property type="term" value="F:DNA-binding transcription factor activity, RNA polymerase II-specific"/>
    <property type="evidence" value="ECO:0007669"/>
    <property type="project" value="TreeGrafter"/>
</dbReference>
<evidence type="ECO:0000256" key="5">
    <source>
        <dbReference type="SAM" id="MobiDB-lite"/>
    </source>
</evidence>
<feature type="compositionally biased region" description="Polar residues" evidence="5">
    <location>
        <begin position="251"/>
        <end position="263"/>
    </location>
</feature>
<evidence type="ECO:0000256" key="1">
    <source>
        <dbReference type="ARBA" id="ARBA00004123"/>
    </source>
</evidence>
<feature type="domain" description="BHLH" evidence="6">
    <location>
        <begin position="315"/>
        <end position="421"/>
    </location>
</feature>
<keyword evidence="4" id="KW-0539">Nucleus</keyword>
<evidence type="ECO:0000256" key="3">
    <source>
        <dbReference type="ARBA" id="ARBA00023163"/>
    </source>
</evidence>
<keyword evidence="8" id="KW-1185">Reference proteome</keyword>
<dbReference type="GO" id="GO:0046983">
    <property type="term" value="F:protein dimerization activity"/>
    <property type="evidence" value="ECO:0007669"/>
    <property type="project" value="InterPro"/>
</dbReference>
<comment type="subcellular location">
    <subcellularLocation>
        <location evidence="1">Nucleus</location>
    </subcellularLocation>
</comment>
<keyword evidence="3" id="KW-0804">Transcription</keyword>
<dbReference type="GO" id="GO:0000978">
    <property type="term" value="F:RNA polymerase II cis-regulatory region sequence-specific DNA binding"/>
    <property type="evidence" value="ECO:0007669"/>
    <property type="project" value="TreeGrafter"/>
</dbReference>
<dbReference type="PROSITE" id="PS50888">
    <property type="entry name" value="BHLH"/>
    <property type="match status" value="1"/>
</dbReference>
<protein>
    <submittedName>
        <fullName evidence="7">GLCD gamma</fullName>
    </submittedName>
</protein>
<dbReference type="OrthoDB" id="690068at2759"/>
<dbReference type="GO" id="GO:0005634">
    <property type="term" value="C:nucleus"/>
    <property type="evidence" value="ECO:0007669"/>
    <property type="project" value="UniProtKB-SubCell"/>
</dbReference>
<evidence type="ECO:0000313" key="8">
    <source>
        <dbReference type="Proteomes" id="UP000800092"/>
    </source>
</evidence>
<dbReference type="Proteomes" id="UP000800092">
    <property type="component" value="Unassembled WGS sequence"/>
</dbReference>
<dbReference type="AlphaFoldDB" id="A0A6A6H503"/>
<evidence type="ECO:0000259" key="6">
    <source>
        <dbReference type="PROSITE" id="PS50888"/>
    </source>
</evidence>
<keyword evidence="2" id="KW-0805">Transcription regulation</keyword>
<dbReference type="Gene3D" id="4.10.280.10">
    <property type="entry name" value="Helix-loop-helix DNA-binding domain"/>
    <property type="match status" value="1"/>
</dbReference>
<reference evidence="7" key="1">
    <citation type="journal article" date="2020" name="Stud. Mycol.">
        <title>101 Dothideomycetes genomes: a test case for predicting lifestyles and emergence of pathogens.</title>
        <authorList>
            <person name="Haridas S."/>
            <person name="Albert R."/>
            <person name="Binder M."/>
            <person name="Bloem J."/>
            <person name="Labutti K."/>
            <person name="Salamov A."/>
            <person name="Andreopoulos B."/>
            <person name="Baker S."/>
            <person name="Barry K."/>
            <person name="Bills G."/>
            <person name="Bluhm B."/>
            <person name="Cannon C."/>
            <person name="Castanera R."/>
            <person name="Culley D."/>
            <person name="Daum C."/>
            <person name="Ezra D."/>
            <person name="Gonzalez J."/>
            <person name="Henrissat B."/>
            <person name="Kuo A."/>
            <person name="Liang C."/>
            <person name="Lipzen A."/>
            <person name="Lutzoni F."/>
            <person name="Magnuson J."/>
            <person name="Mondo S."/>
            <person name="Nolan M."/>
            <person name="Ohm R."/>
            <person name="Pangilinan J."/>
            <person name="Park H.-J."/>
            <person name="Ramirez L."/>
            <person name="Alfaro M."/>
            <person name="Sun H."/>
            <person name="Tritt A."/>
            <person name="Yoshinaga Y."/>
            <person name="Zwiers L.-H."/>
            <person name="Turgeon B."/>
            <person name="Goodwin S."/>
            <person name="Spatafora J."/>
            <person name="Crous P."/>
            <person name="Grigoriev I."/>
        </authorList>
    </citation>
    <scope>NUCLEOTIDE SEQUENCE</scope>
    <source>
        <strain evidence="7">Tuck. ex Michener</strain>
    </source>
</reference>
<feature type="compositionally biased region" description="Basic and acidic residues" evidence="5">
    <location>
        <begin position="319"/>
        <end position="328"/>
    </location>
</feature>
<proteinExistence type="predicted"/>
<dbReference type="InterPro" id="IPR051732">
    <property type="entry name" value="USF"/>
</dbReference>
<evidence type="ECO:0000256" key="4">
    <source>
        <dbReference type="ARBA" id="ARBA00023242"/>
    </source>
</evidence>
<dbReference type="SUPFAM" id="SSF47459">
    <property type="entry name" value="HLH, helix-loop-helix DNA-binding domain"/>
    <property type="match status" value="1"/>
</dbReference>
<dbReference type="InterPro" id="IPR036638">
    <property type="entry name" value="HLH_DNA-bd_sf"/>
</dbReference>
<evidence type="ECO:0000313" key="7">
    <source>
        <dbReference type="EMBL" id="KAF2233194.1"/>
    </source>
</evidence>
<feature type="region of interest" description="Disordered" evidence="5">
    <location>
        <begin position="207"/>
        <end position="328"/>
    </location>
</feature>
<evidence type="ECO:0000256" key="2">
    <source>
        <dbReference type="ARBA" id="ARBA00023015"/>
    </source>
</evidence>
<accession>A0A6A6H503</accession>
<name>A0A6A6H503_VIRVR</name>
<dbReference type="PANTHER" id="PTHR46117:SF3">
    <property type="entry name" value="FI24210P1"/>
    <property type="match status" value="1"/>
</dbReference>
<dbReference type="SMART" id="SM00353">
    <property type="entry name" value="HLH"/>
    <property type="match status" value="1"/>
</dbReference>
<sequence length="540" mass="58708">MASAESPSPFIKNEPDDFQYGPNTVMTSSTNYNMHNQFGHQFGGAHGDISNVNPSDLNVSSSYMQQHPFGSQNNMSSSFAMGHSGIADDELVDLGNLDDTNGTQGFSGQKHGYGDQMTVIQGNNSNHGYFSESINGGPVSMAPQQSQMYSNTPDGAPIQSPFVNEFNYNQFRSSIGSQPNYGQMPGAFSNAAMDMTSRMRPHVHQMGRQASDSRSPRTPAINGFQLGTPETGSFPGQPIQGSQISHRHQKSLSGQWDSASGSAHSLGLDSPLSSPTSGPMHPQISEVLKSGKHQSLPAKVGTVPGLQSQEAKKKKRRDSHNLVERRRRDNINERIQELASLVPQHRLEDDKVRKHLMNNSPLSPSITATGVSPPAATSLLAGGGARRAAGSITQGLPLEDKDKGPNKGDILSGAVSWTRDLMWLLREKLHEQDQLKAQVSTLGGTWDREESEEEKRMLTELELALSKSEPDNFYYSRANGTGLRVPRHTNLAGDSLPISPQSLSPNFQTAANSADAQFWANQQGSDITFKEEDEYGMDLQ</sequence>
<dbReference type="InterPro" id="IPR011598">
    <property type="entry name" value="bHLH_dom"/>
</dbReference>
<dbReference type="Pfam" id="PF00010">
    <property type="entry name" value="HLH"/>
    <property type="match status" value="1"/>
</dbReference>
<dbReference type="PANTHER" id="PTHR46117">
    <property type="entry name" value="FI24210P1"/>
    <property type="match status" value="1"/>
</dbReference>
<organism evidence="7 8">
    <name type="scientific">Viridothelium virens</name>
    <name type="common">Speckled blister lichen</name>
    <name type="synonym">Trypethelium virens</name>
    <dbReference type="NCBI Taxonomy" id="1048519"/>
    <lineage>
        <taxon>Eukaryota</taxon>
        <taxon>Fungi</taxon>
        <taxon>Dikarya</taxon>
        <taxon>Ascomycota</taxon>
        <taxon>Pezizomycotina</taxon>
        <taxon>Dothideomycetes</taxon>
        <taxon>Dothideomycetes incertae sedis</taxon>
        <taxon>Trypetheliales</taxon>
        <taxon>Trypetheliaceae</taxon>
        <taxon>Viridothelium</taxon>
    </lineage>
</organism>
<feature type="region of interest" description="Disordered" evidence="5">
    <location>
        <begin position="1"/>
        <end position="20"/>
    </location>
</feature>
<dbReference type="CDD" id="cd11387">
    <property type="entry name" value="bHLHzip_USF_MITF"/>
    <property type="match status" value="1"/>
</dbReference>
<dbReference type="EMBL" id="ML991809">
    <property type="protein sequence ID" value="KAF2233194.1"/>
    <property type="molecule type" value="Genomic_DNA"/>
</dbReference>